<dbReference type="InterPro" id="IPR002104">
    <property type="entry name" value="Integrase_catalytic"/>
</dbReference>
<dbReference type="PANTHER" id="PTHR34605">
    <property type="entry name" value="PHAGE_INTEGRASE DOMAIN-CONTAINING PROTEIN"/>
    <property type="match status" value="1"/>
</dbReference>
<evidence type="ECO:0000313" key="5">
    <source>
        <dbReference type="Proteomes" id="UP000624183"/>
    </source>
</evidence>
<dbReference type="InterPro" id="IPR052925">
    <property type="entry name" value="Phage_Integrase-like_Recomb"/>
</dbReference>
<dbReference type="PROSITE" id="PS51898">
    <property type="entry name" value="TYR_RECOMBINASE"/>
    <property type="match status" value="1"/>
</dbReference>
<dbReference type="InterPro" id="IPR013762">
    <property type="entry name" value="Integrase-like_cat_sf"/>
</dbReference>
<dbReference type="SUPFAM" id="SSF47823">
    <property type="entry name" value="lambda integrase-like, N-terminal domain"/>
    <property type="match status" value="1"/>
</dbReference>
<evidence type="ECO:0000256" key="1">
    <source>
        <dbReference type="ARBA" id="ARBA00023125"/>
    </source>
</evidence>
<evidence type="ECO:0000256" key="2">
    <source>
        <dbReference type="ARBA" id="ARBA00023172"/>
    </source>
</evidence>
<reference evidence="5" key="1">
    <citation type="journal article" date="2019" name="Int. J. Syst. Evol. Microbiol.">
        <title>The Global Catalogue of Microorganisms (GCM) 10K type strain sequencing project: providing services to taxonomists for standard genome sequencing and annotation.</title>
        <authorList>
            <consortium name="The Broad Institute Genomics Platform"/>
            <consortium name="The Broad Institute Genome Sequencing Center for Infectious Disease"/>
            <person name="Wu L."/>
            <person name="Ma J."/>
        </authorList>
    </citation>
    <scope>NUCLEOTIDE SEQUENCE [LARGE SCALE GENOMIC DNA]</scope>
    <source>
        <strain evidence="5">JCM 4602</strain>
    </source>
</reference>
<organism evidence="4 5">
    <name type="scientific">Streptomyces rubiginosohelvolus</name>
    <dbReference type="NCBI Taxonomy" id="67362"/>
    <lineage>
        <taxon>Bacteria</taxon>
        <taxon>Bacillati</taxon>
        <taxon>Actinomycetota</taxon>
        <taxon>Actinomycetes</taxon>
        <taxon>Kitasatosporales</taxon>
        <taxon>Streptomycetaceae</taxon>
        <taxon>Streptomyces</taxon>
    </lineage>
</organism>
<gene>
    <name evidence="4" type="ORF">GCM10010328_67260</name>
</gene>
<sequence>MIPRNAGEVVDAELVDDDRLPATTQPHPPVVRPVVDRHTVLYPGQAVPTKADQPTYTERDLYVSERTAERMENQSAPKNTSANYASQRNLFKAWCAEQGRVARPCTTATYIEYAAHLIDLGRSPNAISAALSAVRTWMPEDKKPGTKQARGMLNEYKKEWAKRTAVRKAPPITDALLRAMVATCDLTTPAGVRDRCMLLLGRGALNRRVELADLSIADVAVDDDFVTLHIRASKTDQEAKGEHTDIPTDPDPLLDPVAAVRDWLTVLHRLGVRDGAFFRALTSRGTLQSRAAAKKDRGDYVTGDAINDWVRNRAHKAGAPNWQQITAHGLRRGGAQAIAEAGSDPTKQGRWKPGSTVVKREYLDRAQSRAENPWLKVQAKRREEPT</sequence>
<protein>
    <submittedName>
        <fullName evidence="4">Integrase</fullName>
    </submittedName>
</protein>
<evidence type="ECO:0000259" key="3">
    <source>
        <dbReference type="PROSITE" id="PS51898"/>
    </source>
</evidence>
<dbReference type="InterPro" id="IPR010998">
    <property type="entry name" value="Integrase_recombinase_N"/>
</dbReference>
<proteinExistence type="predicted"/>
<dbReference type="Pfam" id="PF00589">
    <property type="entry name" value="Phage_integrase"/>
    <property type="match status" value="1"/>
</dbReference>
<feature type="domain" description="Tyr recombinase" evidence="3">
    <location>
        <begin position="167"/>
        <end position="375"/>
    </location>
</feature>
<keyword evidence="5" id="KW-1185">Reference proteome</keyword>
<keyword evidence="2" id="KW-0233">DNA recombination</keyword>
<dbReference type="Proteomes" id="UP000624183">
    <property type="component" value="Unassembled WGS sequence"/>
</dbReference>
<accession>A0ABQ3CC00</accession>
<dbReference type="EMBL" id="BMUW01000034">
    <property type="protein sequence ID" value="GGZ83559.1"/>
    <property type="molecule type" value="Genomic_DNA"/>
</dbReference>
<dbReference type="SUPFAM" id="SSF56349">
    <property type="entry name" value="DNA breaking-rejoining enzymes"/>
    <property type="match status" value="1"/>
</dbReference>
<evidence type="ECO:0000313" key="4">
    <source>
        <dbReference type="EMBL" id="GGZ83559.1"/>
    </source>
</evidence>
<name>A0ABQ3CC00_9ACTN</name>
<keyword evidence="1" id="KW-0238">DNA-binding</keyword>
<dbReference type="PANTHER" id="PTHR34605:SF4">
    <property type="entry name" value="DNA ADENINE METHYLTRANSFERASE"/>
    <property type="match status" value="1"/>
</dbReference>
<comment type="caution">
    <text evidence="4">The sequence shown here is derived from an EMBL/GenBank/DDBJ whole genome shotgun (WGS) entry which is preliminary data.</text>
</comment>
<dbReference type="InterPro" id="IPR011010">
    <property type="entry name" value="DNA_brk_join_enz"/>
</dbReference>
<dbReference type="Gene3D" id="1.10.443.10">
    <property type="entry name" value="Intergrase catalytic core"/>
    <property type="match status" value="1"/>
</dbReference>
<dbReference type="Gene3D" id="1.10.150.130">
    <property type="match status" value="1"/>
</dbReference>